<dbReference type="InterPro" id="IPR036514">
    <property type="entry name" value="SGNH_hydro_sf"/>
</dbReference>
<name>A0A4R2IXS5_9ACTN</name>
<reference evidence="1 2" key="1">
    <citation type="journal article" date="2015" name="Stand. Genomic Sci.">
        <title>Genomic Encyclopedia of Bacterial and Archaeal Type Strains, Phase III: the genomes of soil and plant-associated and newly described type strains.</title>
        <authorList>
            <person name="Whitman W.B."/>
            <person name="Woyke T."/>
            <person name="Klenk H.P."/>
            <person name="Zhou Y."/>
            <person name="Lilburn T.G."/>
            <person name="Beck B.J."/>
            <person name="De Vos P."/>
            <person name="Vandamme P."/>
            <person name="Eisen J.A."/>
            <person name="Garrity G."/>
            <person name="Hugenholtz P."/>
            <person name="Kyrpides N.C."/>
        </authorList>
    </citation>
    <scope>NUCLEOTIDE SEQUENCE [LARGE SCALE GENOMIC DNA]</scope>
    <source>
        <strain evidence="1 2">VKM Ac-2541</strain>
    </source>
</reference>
<dbReference type="SUPFAM" id="SSF52266">
    <property type="entry name" value="SGNH hydrolase"/>
    <property type="match status" value="1"/>
</dbReference>
<sequence>MAGAVAAAATTVGGTQQAFASGYGSGDLGDWQSQGKAIASDATIRSVRDSDGVFMFGDSIGVQDGYSLAVRLGDRTGDLLAVNNWSGRPTEPAVDALQSWATNFGMPRRILMATGTNDIFTPPDFGPQVDRVMQIAGPTRTVIWVNVQVSRWSQTTATQLADQRNGAWINLMLADRQKTYPNLKIVHWAEFLAAMPSRLTMYLRDGVHTSVPDGQNARNELIVQALAAAKV</sequence>
<organism evidence="1 2">
    <name type="scientific">Kribbella antiqua</name>
    <dbReference type="NCBI Taxonomy" id="2512217"/>
    <lineage>
        <taxon>Bacteria</taxon>
        <taxon>Bacillati</taxon>
        <taxon>Actinomycetota</taxon>
        <taxon>Actinomycetes</taxon>
        <taxon>Propionibacteriales</taxon>
        <taxon>Kribbellaceae</taxon>
        <taxon>Kribbella</taxon>
    </lineage>
</organism>
<protein>
    <recommendedName>
        <fullName evidence="3">SGNH hydrolase-type esterase domain-containing protein</fullName>
    </recommendedName>
</protein>
<accession>A0A4R2IXS5</accession>
<dbReference type="AlphaFoldDB" id="A0A4R2IXS5"/>
<keyword evidence="2" id="KW-1185">Reference proteome</keyword>
<dbReference type="Gene3D" id="3.40.50.1110">
    <property type="entry name" value="SGNH hydrolase"/>
    <property type="match status" value="1"/>
</dbReference>
<proteinExistence type="predicted"/>
<dbReference type="EMBL" id="SLWR01000002">
    <property type="protein sequence ID" value="TCO50364.1"/>
    <property type="molecule type" value="Genomic_DNA"/>
</dbReference>
<dbReference type="Proteomes" id="UP000295573">
    <property type="component" value="Unassembled WGS sequence"/>
</dbReference>
<evidence type="ECO:0008006" key="3">
    <source>
        <dbReference type="Google" id="ProtNLM"/>
    </source>
</evidence>
<evidence type="ECO:0000313" key="1">
    <source>
        <dbReference type="EMBL" id="TCO50364.1"/>
    </source>
</evidence>
<evidence type="ECO:0000313" key="2">
    <source>
        <dbReference type="Proteomes" id="UP000295573"/>
    </source>
</evidence>
<gene>
    <name evidence="1" type="ORF">EV646_102438</name>
</gene>
<comment type="caution">
    <text evidence="1">The sequence shown here is derived from an EMBL/GenBank/DDBJ whole genome shotgun (WGS) entry which is preliminary data.</text>
</comment>